<gene>
    <name evidence="3" type="ORF">GCM10018793_45880</name>
</gene>
<feature type="domain" description="Beta-lactamase-related" evidence="2">
    <location>
        <begin position="12"/>
        <end position="330"/>
    </location>
</feature>
<name>A0A919GFL9_9ACTN</name>
<dbReference type="Proteomes" id="UP000603708">
    <property type="component" value="Unassembled WGS sequence"/>
</dbReference>
<comment type="caution">
    <text evidence="3">The sequence shown here is derived from an EMBL/GenBank/DDBJ whole genome shotgun (WGS) entry which is preliminary data.</text>
</comment>
<sequence length="354" mass="37628">MNTLGDLLAQGRQHRVYSGAAWSVGTARGPLDRGWTGTRSWGGPELDDGALDGGELWDLASVTKPIVGLAVMALVDRGALALTDTVAAHRPEYRGSGVADLTVHHLLTHTSGLPGRIPLYRSHPTRAGLLRALGELPLRAAPGTRVEYSSQGFILLGLMAEAAAGRPLDDLVTDLVCTPLGMTRTVFTPDEAGRARAVATERCPWRGRTVVGEVHDENAAVLGGVCAHAGLFAPLADMERLARALAGGARELLRPETFALMTAAHTDTLELRRCLAWQGRDPGASPVGYSFGPDSYGHTGFTGTSLWLDPATGRYAVLLTNRVHPTREGQGIEGVRHAFHDRAARLGDGPTHTR</sequence>
<keyword evidence="1" id="KW-0378">Hydrolase</keyword>
<dbReference type="PANTHER" id="PTHR43283">
    <property type="entry name" value="BETA-LACTAMASE-RELATED"/>
    <property type="match status" value="1"/>
</dbReference>
<dbReference type="RefSeq" id="WP_189935017.1">
    <property type="nucleotide sequence ID" value="NZ_BNCD01000014.1"/>
</dbReference>
<reference evidence="3" key="2">
    <citation type="submission" date="2020-09" db="EMBL/GenBank/DDBJ databases">
        <authorList>
            <person name="Sun Q."/>
            <person name="Ohkuma M."/>
        </authorList>
    </citation>
    <scope>NUCLEOTIDE SEQUENCE</scope>
    <source>
        <strain evidence="3">JCM 5069</strain>
    </source>
</reference>
<evidence type="ECO:0000313" key="4">
    <source>
        <dbReference type="Proteomes" id="UP000603708"/>
    </source>
</evidence>
<organism evidence="3 4">
    <name type="scientific">Streptomyces sulfonofaciens</name>
    <dbReference type="NCBI Taxonomy" id="68272"/>
    <lineage>
        <taxon>Bacteria</taxon>
        <taxon>Bacillati</taxon>
        <taxon>Actinomycetota</taxon>
        <taxon>Actinomycetes</taxon>
        <taxon>Kitasatosporales</taxon>
        <taxon>Streptomycetaceae</taxon>
        <taxon>Streptomyces</taxon>
    </lineage>
</organism>
<evidence type="ECO:0000259" key="2">
    <source>
        <dbReference type="Pfam" id="PF00144"/>
    </source>
</evidence>
<dbReference type="EMBL" id="BNCD01000014">
    <property type="protein sequence ID" value="GHH83539.1"/>
    <property type="molecule type" value="Genomic_DNA"/>
</dbReference>
<dbReference type="InterPro" id="IPR012338">
    <property type="entry name" value="Beta-lactam/transpept-like"/>
</dbReference>
<dbReference type="Pfam" id="PF00144">
    <property type="entry name" value="Beta-lactamase"/>
    <property type="match status" value="1"/>
</dbReference>
<keyword evidence="4" id="KW-1185">Reference proteome</keyword>
<dbReference type="InterPro" id="IPR001466">
    <property type="entry name" value="Beta-lactam-related"/>
</dbReference>
<evidence type="ECO:0000313" key="3">
    <source>
        <dbReference type="EMBL" id="GHH83539.1"/>
    </source>
</evidence>
<evidence type="ECO:0000256" key="1">
    <source>
        <dbReference type="ARBA" id="ARBA00022801"/>
    </source>
</evidence>
<protein>
    <submittedName>
        <fullName evidence="3">Esterase</fullName>
    </submittedName>
</protein>
<reference evidence="3" key="1">
    <citation type="journal article" date="2014" name="Int. J. Syst. Evol. Microbiol.">
        <title>Complete genome sequence of Corynebacterium casei LMG S-19264T (=DSM 44701T), isolated from a smear-ripened cheese.</title>
        <authorList>
            <consortium name="US DOE Joint Genome Institute (JGI-PGF)"/>
            <person name="Walter F."/>
            <person name="Albersmeier A."/>
            <person name="Kalinowski J."/>
            <person name="Ruckert C."/>
        </authorList>
    </citation>
    <scope>NUCLEOTIDE SEQUENCE</scope>
    <source>
        <strain evidence="3">JCM 5069</strain>
    </source>
</reference>
<dbReference type="Gene3D" id="3.40.710.10">
    <property type="entry name" value="DD-peptidase/beta-lactamase superfamily"/>
    <property type="match status" value="1"/>
</dbReference>
<dbReference type="PANTHER" id="PTHR43283:SF11">
    <property type="entry name" value="BETA-LACTAMASE-RELATED DOMAIN-CONTAINING PROTEIN"/>
    <property type="match status" value="1"/>
</dbReference>
<dbReference type="InterPro" id="IPR050789">
    <property type="entry name" value="Diverse_Enzym_Activities"/>
</dbReference>
<dbReference type="AlphaFoldDB" id="A0A919GFL9"/>
<dbReference type="SUPFAM" id="SSF56601">
    <property type="entry name" value="beta-lactamase/transpeptidase-like"/>
    <property type="match status" value="1"/>
</dbReference>
<dbReference type="GO" id="GO:0016787">
    <property type="term" value="F:hydrolase activity"/>
    <property type="evidence" value="ECO:0007669"/>
    <property type="project" value="UniProtKB-KW"/>
</dbReference>
<proteinExistence type="predicted"/>
<accession>A0A919GFL9</accession>